<accession>A0A223D346</accession>
<gene>
    <name evidence="2" type="ORF">CIG75_14325</name>
</gene>
<feature type="signal peptide" evidence="1">
    <location>
        <begin position="1"/>
        <end position="30"/>
    </location>
</feature>
<dbReference type="RefSeq" id="WP_094237258.1">
    <property type="nucleotide sequence ID" value="NZ_CP022657.1"/>
</dbReference>
<evidence type="ECO:0000256" key="1">
    <source>
        <dbReference type="SAM" id="SignalP"/>
    </source>
</evidence>
<organism evidence="2 3">
    <name type="scientific">Tumebacillus algifaecis</name>
    <dbReference type="NCBI Taxonomy" id="1214604"/>
    <lineage>
        <taxon>Bacteria</taxon>
        <taxon>Bacillati</taxon>
        <taxon>Bacillota</taxon>
        <taxon>Bacilli</taxon>
        <taxon>Bacillales</taxon>
        <taxon>Alicyclobacillaceae</taxon>
        <taxon>Tumebacillus</taxon>
    </lineage>
</organism>
<keyword evidence="1" id="KW-0732">Signal</keyword>
<protein>
    <submittedName>
        <fullName evidence="2">Uncharacterized protein</fullName>
    </submittedName>
</protein>
<reference evidence="2 3" key="1">
    <citation type="journal article" date="2015" name="Int. J. Syst. Evol. Microbiol.">
        <title>Tumebacillus algifaecis sp. nov., isolated from decomposing algal scum.</title>
        <authorList>
            <person name="Wu Y.F."/>
            <person name="Zhang B."/>
            <person name="Xing P."/>
            <person name="Wu Q.L."/>
            <person name="Liu S.J."/>
        </authorList>
    </citation>
    <scope>NUCLEOTIDE SEQUENCE [LARGE SCALE GENOMIC DNA]</scope>
    <source>
        <strain evidence="2 3">THMBR28</strain>
    </source>
</reference>
<evidence type="ECO:0000313" key="2">
    <source>
        <dbReference type="EMBL" id="ASS76022.1"/>
    </source>
</evidence>
<evidence type="ECO:0000313" key="3">
    <source>
        <dbReference type="Proteomes" id="UP000214688"/>
    </source>
</evidence>
<dbReference type="OrthoDB" id="9887925at2"/>
<dbReference type="Proteomes" id="UP000214688">
    <property type="component" value="Chromosome"/>
</dbReference>
<feature type="chain" id="PRO_5038729356" evidence="1">
    <location>
        <begin position="31"/>
        <end position="119"/>
    </location>
</feature>
<proteinExistence type="predicted"/>
<name>A0A223D346_9BACL</name>
<sequence>MAISNKWKIVSITAASLLLTGIVISQSTLADQITKKDTKKKLQEDLEVYKGIMHTHTYYKDLVNDPVHGKAYERAYGILMMKFKTIERIERDFNENKKTAEELLNELEELIHIRELVIE</sequence>
<dbReference type="EMBL" id="CP022657">
    <property type="protein sequence ID" value="ASS76022.1"/>
    <property type="molecule type" value="Genomic_DNA"/>
</dbReference>
<dbReference type="KEGG" id="tab:CIG75_14325"/>
<dbReference type="AlphaFoldDB" id="A0A223D346"/>
<keyword evidence="3" id="KW-1185">Reference proteome</keyword>